<feature type="domain" description="HTH marR-type" evidence="1">
    <location>
        <begin position="12"/>
        <end position="148"/>
    </location>
</feature>
<name>A0A562V562_9ACTN</name>
<evidence type="ECO:0000259" key="1">
    <source>
        <dbReference type="PROSITE" id="PS50995"/>
    </source>
</evidence>
<dbReference type="InterPro" id="IPR036390">
    <property type="entry name" value="WH_DNA-bd_sf"/>
</dbReference>
<dbReference type="SUPFAM" id="SSF46785">
    <property type="entry name" value="Winged helix' DNA-binding domain"/>
    <property type="match status" value="1"/>
</dbReference>
<gene>
    <name evidence="2" type="ORF">LX16_3714</name>
</gene>
<evidence type="ECO:0000313" key="3">
    <source>
        <dbReference type="Proteomes" id="UP000321617"/>
    </source>
</evidence>
<dbReference type="Pfam" id="PF12802">
    <property type="entry name" value="MarR_2"/>
    <property type="match status" value="1"/>
</dbReference>
<dbReference type="OrthoDB" id="8635520at2"/>
<dbReference type="InterPro" id="IPR011991">
    <property type="entry name" value="ArsR-like_HTH"/>
</dbReference>
<comment type="caution">
    <text evidence="2">The sequence shown here is derived from an EMBL/GenBank/DDBJ whole genome shotgun (WGS) entry which is preliminary data.</text>
</comment>
<sequence length="158" mass="18065">MTEPVRWLDAEQQRTWRAFLWATRRVNEDLDRQLQQDAGMPHAYYMILVRLCEAPERRCTMTELARQTGFSASRLSHAVNRLEALGWVRRRKDPHCGRTTLAAMTEAGYDALVSAAPGHVAQVRRSVFDRLSAEEQRQLLGICRRLLEDGPEETGCPG</sequence>
<dbReference type="GO" id="GO:0003677">
    <property type="term" value="F:DNA binding"/>
    <property type="evidence" value="ECO:0007669"/>
    <property type="project" value="UniProtKB-KW"/>
</dbReference>
<protein>
    <submittedName>
        <fullName evidence="2">DNA-binding MarR family transcriptional regulator</fullName>
    </submittedName>
</protein>
<keyword evidence="2" id="KW-0238">DNA-binding</keyword>
<dbReference type="AlphaFoldDB" id="A0A562V562"/>
<dbReference type="RefSeq" id="WP_147140455.1">
    <property type="nucleotide sequence ID" value="NZ_BAABIJ010000002.1"/>
</dbReference>
<dbReference type="InterPro" id="IPR000835">
    <property type="entry name" value="HTH_MarR-typ"/>
</dbReference>
<dbReference type="Proteomes" id="UP000321617">
    <property type="component" value="Unassembled WGS sequence"/>
</dbReference>
<dbReference type="InterPro" id="IPR036388">
    <property type="entry name" value="WH-like_DNA-bd_sf"/>
</dbReference>
<dbReference type="PROSITE" id="PS50995">
    <property type="entry name" value="HTH_MARR_2"/>
    <property type="match status" value="1"/>
</dbReference>
<reference evidence="2 3" key="1">
    <citation type="journal article" date="2013" name="Stand. Genomic Sci.">
        <title>Genomic Encyclopedia of Type Strains, Phase I: The one thousand microbial genomes (KMG-I) project.</title>
        <authorList>
            <person name="Kyrpides N.C."/>
            <person name="Woyke T."/>
            <person name="Eisen J.A."/>
            <person name="Garrity G."/>
            <person name="Lilburn T.G."/>
            <person name="Beck B.J."/>
            <person name="Whitman W.B."/>
            <person name="Hugenholtz P."/>
            <person name="Klenk H.P."/>
        </authorList>
    </citation>
    <scope>NUCLEOTIDE SEQUENCE [LARGE SCALE GENOMIC DNA]</scope>
    <source>
        <strain evidence="2 3">DSM 45044</strain>
    </source>
</reference>
<dbReference type="Gene3D" id="1.10.10.10">
    <property type="entry name" value="Winged helix-like DNA-binding domain superfamily/Winged helix DNA-binding domain"/>
    <property type="match status" value="1"/>
</dbReference>
<proteinExistence type="predicted"/>
<dbReference type="EMBL" id="VLLL01000006">
    <property type="protein sequence ID" value="TWJ12947.1"/>
    <property type="molecule type" value="Genomic_DNA"/>
</dbReference>
<evidence type="ECO:0000313" key="2">
    <source>
        <dbReference type="EMBL" id="TWJ12947.1"/>
    </source>
</evidence>
<dbReference type="PRINTS" id="PR00598">
    <property type="entry name" value="HTHMARR"/>
</dbReference>
<dbReference type="GO" id="GO:0003700">
    <property type="term" value="F:DNA-binding transcription factor activity"/>
    <property type="evidence" value="ECO:0007669"/>
    <property type="project" value="InterPro"/>
</dbReference>
<accession>A0A562V562</accession>
<organism evidence="2 3">
    <name type="scientific">Stackebrandtia albiflava</name>
    <dbReference type="NCBI Taxonomy" id="406432"/>
    <lineage>
        <taxon>Bacteria</taxon>
        <taxon>Bacillati</taxon>
        <taxon>Actinomycetota</taxon>
        <taxon>Actinomycetes</taxon>
        <taxon>Glycomycetales</taxon>
        <taxon>Glycomycetaceae</taxon>
        <taxon>Stackebrandtia</taxon>
    </lineage>
</organism>
<keyword evidence="3" id="KW-1185">Reference proteome</keyword>
<dbReference type="SMART" id="SM00347">
    <property type="entry name" value="HTH_MARR"/>
    <property type="match status" value="1"/>
</dbReference>
<dbReference type="GO" id="GO:0006950">
    <property type="term" value="P:response to stress"/>
    <property type="evidence" value="ECO:0007669"/>
    <property type="project" value="TreeGrafter"/>
</dbReference>
<dbReference type="CDD" id="cd00090">
    <property type="entry name" value="HTH_ARSR"/>
    <property type="match status" value="1"/>
</dbReference>
<dbReference type="PANTHER" id="PTHR33164">
    <property type="entry name" value="TRANSCRIPTIONAL REGULATOR, MARR FAMILY"/>
    <property type="match status" value="1"/>
</dbReference>
<dbReference type="InterPro" id="IPR039422">
    <property type="entry name" value="MarR/SlyA-like"/>
</dbReference>
<dbReference type="PANTHER" id="PTHR33164:SF99">
    <property type="entry name" value="MARR FAMILY REGULATORY PROTEIN"/>
    <property type="match status" value="1"/>
</dbReference>